<dbReference type="Proteomes" id="UP000185680">
    <property type="component" value="Chromosome"/>
</dbReference>
<sequence>MKPIRAATILCFAFSLLACAAHPPSSEFVASTSAMELWVKEVSGGLLPSVKGSVVDPDCANQEVDYETQQLALDAKDRTPAVVITKSGSTCLGRTGQKSELWVKSGGQWVSQFVVSEGEIQTLPSRTQGFADLSVSGGPCSPLWRWQGQRYAVVKRCP</sequence>
<evidence type="ECO:0000313" key="2">
    <source>
        <dbReference type="EMBL" id="AOW12146.1"/>
    </source>
</evidence>
<evidence type="ECO:0008006" key="4">
    <source>
        <dbReference type="Google" id="ProtNLM"/>
    </source>
</evidence>
<dbReference type="AlphaFoldDB" id="A0A1D8NSQ9"/>
<gene>
    <name evidence="2" type="ORF">LPB072_04075</name>
</gene>
<dbReference type="STRING" id="1763535.LPB072_04075"/>
<feature type="signal peptide" evidence="1">
    <location>
        <begin position="1"/>
        <end position="20"/>
    </location>
</feature>
<dbReference type="EMBL" id="CP017476">
    <property type="protein sequence ID" value="AOW12146.1"/>
    <property type="molecule type" value="Genomic_DNA"/>
</dbReference>
<organism evidence="2 3">
    <name type="scientific">Hydrogenophaga crassostreae</name>
    <dbReference type="NCBI Taxonomy" id="1763535"/>
    <lineage>
        <taxon>Bacteria</taxon>
        <taxon>Pseudomonadati</taxon>
        <taxon>Pseudomonadota</taxon>
        <taxon>Betaproteobacteria</taxon>
        <taxon>Burkholderiales</taxon>
        <taxon>Comamonadaceae</taxon>
        <taxon>Hydrogenophaga</taxon>
    </lineage>
</organism>
<reference evidence="2 3" key="1">
    <citation type="submission" date="2016-10" db="EMBL/GenBank/DDBJ databases">
        <title>Hydorgenophaga sp. LPB0072 isolated from gastropod.</title>
        <authorList>
            <person name="Kim E."/>
            <person name="Yi H."/>
        </authorList>
    </citation>
    <scope>NUCLEOTIDE SEQUENCE [LARGE SCALE GENOMIC DNA]</scope>
    <source>
        <strain evidence="2 3">LPB0072</strain>
    </source>
</reference>
<evidence type="ECO:0000256" key="1">
    <source>
        <dbReference type="SAM" id="SignalP"/>
    </source>
</evidence>
<name>A0A1D8NSQ9_9BURK</name>
<proteinExistence type="predicted"/>
<protein>
    <recommendedName>
        <fullName evidence="4">Lipoprotein</fullName>
    </recommendedName>
</protein>
<evidence type="ECO:0000313" key="3">
    <source>
        <dbReference type="Proteomes" id="UP000185680"/>
    </source>
</evidence>
<keyword evidence="1" id="KW-0732">Signal</keyword>
<accession>A0A1D8NSQ9</accession>
<dbReference type="KEGG" id="hyl:LPB072_04075"/>
<dbReference type="OrthoDB" id="8595012at2"/>
<dbReference type="RefSeq" id="WP_066091929.1">
    <property type="nucleotide sequence ID" value="NZ_CP017476.1"/>
</dbReference>
<dbReference type="PROSITE" id="PS51257">
    <property type="entry name" value="PROKAR_LIPOPROTEIN"/>
    <property type="match status" value="1"/>
</dbReference>
<feature type="chain" id="PRO_5009110776" description="Lipoprotein" evidence="1">
    <location>
        <begin position="21"/>
        <end position="158"/>
    </location>
</feature>